<dbReference type="InterPro" id="IPR001005">
    <property type="entry name" value="SANT/Myb"/>
</dbReference>
<keyword evidence="7" id="KW-1185">Reference proteome</keyword>
<dbReference type="PANTHER" id="PTHR46380">
    <property type="entry name" value="CYCLIN-D-BINDING MYB-LIKE TRANSCRIPTION FACTOR 1"/>
    <property type="match status" value="1"/>
</dbReference>
<comment type="subcellular location">
    <subcellularLocation>
        <location evidence="1">Nucleus</location>
    </subcellularLocation>
</comment>
<evidence type="ECO:0000256" key="1">
    <source>
        <dbReference type="ARBA" id="ARBA00004123"/>
    </source>
</evidence>
<dbReference type="InterPro" id="IPR051651">
    <property type="entry name" value="DMTF1_DNA-bind_reg"/>
</dbReference>
<proteinExistence type="predicted"/>
<dbReference type="GO" id="GO:0003700">
    <property type="term" value="F:DNA-binding transcription factor activity"/>
    <property type="evidence" value="ECO:0007669"/>
    <property type="project" value="TreeGrafter"/>
</dbReference>
<feature type="domain" description="Myb-like" evidence="4">
    <location>
        <begin position="59"/>
        <end position="119"/>
    </location>
</feature>
<gene>
    <name evidence="6" type="ORF">COEREDRAFT_39471</name>
</gene>
<dbReference type="PANTHER" id="PTHR46380:SF2">
    <property type="entry name" value="CYCLIN-D-BINDING MYB-LIKE TRANSCRIPTION FACTOR 1"/>
    <property type="match status" value="1"/>
</dbReference>
<feature type="domain" description="Myb-like" evidence="4">
    <location>
        <begin position="9"/>
        <end position="57"/>
    </location>
</feature>
<dbReference type="Proteomes" id="UP000242474">
    <property type="component" value="Unassembled WGS sequence"/>
</dbReference>
<feature type="domain" description="HTH myb-type" evidence="5">
    <location>
        <begin position="93"/>
        <end position="123"/>
    </location>
</feature>
<dbReference type="PROSITE" id="PS50090">
    <property type="entry name" value="MYB_LIKE"/>
    <property type="match status" value="2"/>
</dbReference>
<organism evidence="6 7">
    <name type="scientific">Coemansia reversa (strain ATCC 12441 / NRRL 1564)</name>
    <dbReference type="NCBI Taxonomy" id="763665"/>
    <lineage>
        <taxon>Eukaryota</taxon>
        <taxon>Fungi</taxon>
        <taxon>Fungi incertae sedis</taxon>
        <taxon>Zoopagomycota</taxon>
        <taxon>Kickxellomycotina</taxon>
        <taxon>Kickxellomycetes</taxon>
        <taxon>Kickxellales</taxon>
        <taxon>Kickxellaceae</taxon>
        <taxon>Coemansia</taxon>
    </lineage>
</organism>
<evidence type="ECO:0000259" key="5">
    <source>
        <dbReference type="PROSITE" id="PS51294"/>
    </source>
</evidence>
<evidence type="ECO:0008006" key="8">
    <source>
        <dbReference type="Google" id="ProtNLM"/>
    </source>
</evidence>
<evidence type="ECO:0000256" key="3">
    <source>
        <dbReference type="ARBA" id="ARBA00023242"/>
    </source>
</evidence>
<evidence type="ECO:0000256" key="2">
    <source>
        <dbReference type="ARBA" id="ARBA00023125"/>
    </source>
</evidence>
<dbReference type="GO" id="GO:0005634">
    <property type="term" value="C:nucleus"/>
    <property type="evidence" value="ECO:0007669"/>
    <property type="project" value="UniProtKB-SubCell"/>
</dbReference>
<dbReference type="SUPFAM" id="SSF46689">
    <property type="entry name" value="Homeodomain-like"/>
    <property type="match status" value="2"/>
</dbReference>
<dbReference type="CDD" id="cd00167">
    <property type="entry name" value="SANT"/>
    <property type="match status" value="2"/>
</dbReference>
<dbReference type="EMBL" id="KZ303491">
    <property type="protein sequence ID" value="PIA18214.1"/>
    <property type="molecule type" value="Genomic_DNA"/>
</dbReference>
<dbReference type="STRING" id="763665.A0A2G5BGR8"/>
<dbReference type="InterPro" id="IPR017930">
    <property type="entry name" value="Myb_dom"/>
</dbReference>
<dbReference type="OrthoDB" id="2143914at2759"/>
<protein>
    <recommendedName>
        <fullName evidence="8">Homeodomain-like protein</fullName>
    </recommendedName>
</protein>
<dbReference type="InterPro" id="IPR009057">
    <property type="entry name" value="Homeodomain-like_sf"/>
</dbReference>
<evidence type="ECO:0000313" key="6">
    <source>
        <dbReference type="EMBL" id="PIA18214.1"/>
    </source>
</evidence>
<feature type="domain" description="HTH myb-type" evidence="5">
    <location>
        <begin position="9"/>
        <end position="64"/>
    </location>
</feature>
<evidence type="ECO:0000313" key="7">
    <source>
        <dbReference type="Proteomes" id="UP000242474"/>
    </source>
</evidence>
<name>A0A2G5BGR8_COERN</name>
<feature type="non-terminal residue" evidence="6">
    <location>
        <position position="166"/>
    </location>
</feature>
<dbReference type="SMART" id="SM00717">
    <property type="entry name" value="SANT"/>
    <property type="match status" value="2"/>
</dbReference>
<reference evidence="6 7" key="1">
    <citation type="journal article" date="2015" name="Genome Biol. Evol.">
        <title>Phylogenomic analyses indicate that early fungi evolved digesting cell walls of algal ancestors of land plants.</title>
        <authorList>
            <person name="Chang Y."/>
            <person name="Wang S."/>
            <person name="Sekimoto S."/>
            <person name="Aerts A.L."/>
            <person name="Choi C."/>
            <person name="Clum A."/>
            <person name="LaButti K.M."/>
            <person name="Lindquist E.A."/>
            <person name="Yee Ngan C."/>
            <person name="Ohm R.A."/>
            <person name="Salamov A.A."/>
            <person name="Grigoriev I.V."/>
            <person name="Spatafora J.W."/>
            <person name="Berbee M.L."/>
        </authorList>
    </citation>
    <scope>NUCLEOTIDE SEQUENCE [LARGE SCALE GENOMIC DNA]</scope>
    <source>
        <strain evidence="6 7">NRRL 1564</strain>
    </source>
</reference>
<evidence type="ECO:0000259" key="4">
    <source>
        <dbReference type="PROSITE" id="PS50090"/>
    </source>
</evidence>
<keyword evidence="2" id="KW-0238">DNA-binding</keyword>
<dbReference type="AlphaFoldDB" id="A0A2G5BGR8"/>
<sequence>MDIHTVAHQQGEKRHSWTDEEDRLLKEYVAKNGTSWTKLAAALGMKGSPMKLRSRWRLLQTVKEKSWSNDEDADLIKAIHEYMQDGHVLGDNGSWVAVADKLQTGRTPSQCYKRWTDALLPRQGRAPWLLIDSGLSGYRLRNFWVYVASRVGTRTPAQCSRKWNSL</sequence>
<keyword evidence="3" id="KW-0539">Nucleus</keyword>
<dbReference type="Pfam" id="PF13921">
    <property type="entry name" value="Myb_DNA-bind_6"/>
    <property type="match status" value="1"/>
</dbReference>
<dbReference type="GO" id="GO:0000976">
    <property type="term" value="F:transcription cis-regulatory region binding"/>
    <property type="evidence" value="ECO:0007669"/>
    <property type="project" value="TreeGrafter"/>
</dbReference>
<accession>A0A2G5BGR8</accession>
<dbReference type="PROSITE" id="PS51294">
    <property type="entry name" value="HTH_MYB"/>
    <property type="match status" value="2"/>
</dbReference>
<dbReference type="Gene3D" id="1.10.10.60">
    <property type="entry name" value="Homeodomain-like"/>
    <property type="match status" value="2"/>
</dbReference>